<dbReference type="InterPro" id="IPR036291">
    <property type="entry name" value="NAD(P)-bd_dom_sf"/>
</dbReference>
<protein>
    <recommendedName>
        <fullName evidence="3 10">2-dehydropantoate 2-reductase</fullName>
        <ecNumber evidence="3 10">1.1.1.169</ecNumber>
    </recommendedName>
    <alternativeName>
        <fullName evidence="7 10">Ketopantoate reductase</fullName>
    </alternativeName>
</protein>
<evidence type="ECO:0000259" key="12">
    <source>
        <dbReference type="Pfam" id="PF08546"/>
    </source>
</evidence>
<dbReference type="Gene3D" id="3.40.50.720">
    <property type="entry name" value="NAD(P)-binding Rossmann-like Domain"/>
    <property type="match status" value="1"/>
</dbReference>
<evidence type="ECO:0000256" key="2">
    <source>
        <dbReference type="ARBA" id="ARBA00007870"/>
    </source>
</evidence>
<keyword evidence="5 10" id="KW-0173">Coenzyme A biosynthesis</keyword>
<sequence>MQVVVFGAGSLGSLIGGLLADEHDVTLVGREPHVGAVRERGLEITGEIETTTRPDAATTVPGSAELAIVTVKSYDTAEAARALWAADPDVVLSLQNGLGNEETLAGTLNGTVLAGTCTYGARLVEPGVVECTGVGTVTLGSRSGGRSDAAERTGSAFERGGIDTTVATDMPRRLWEKLAINAGINAITALARVENGALRDGPASEIAARAAREVARVARASGIDLADERAVSALEGVVETTAPNRSSMYQDLVAERRTEIDAINGAVIERASVPVPVNETLTGLVRAWERERNVR</sequence>
<evidence type="ECO:0000256" key="7">
    <source>
        <dbReference type="ARBA" id="ARBA00032024"/>
    </source>
</evidence>
<evidence type="ECO:0000256" key="4">
    <source>
        <dbReference type="ARBA" id="ARBA00022857"/>
    </source>
</evidence>
<keyword evidence="15" id="KW-1185">Reference proteome</keyword>
<dbReference type="GO" id="GO:0008677">
    <property type="term" value="F:2-dehydropantoate 2-reductase activity"/>
    <property type="evidence" value="ECO:0007669"/>
    <property type="project" value="UniProtKB-EC"/>
</dbReference>
<gene>
    <name evidence="14" type="ORF">OB914_01980</name>
    <name evidence="13" type="ORF">OB916_01040</name>
</gene>
<evidence type="ECO:0000256" key="6">
    <source>
        <dbReference type="ARBA" id="ARBA00023002"/>
    </source>
</evidence>
<dbReference type="InterPro" id="IPR013332">
    <property type="entry name" value="KPR_N"/>
</dbReference>
<evidence type="ECO:0000256" key="10">
    <source>
        <dbReference type="RuleBase" id="RU362068"/>
    </source>
</evidence>
<dbReference type="GO" id="GO:0050661">
    <property type="term" value="F:NADP binding"/>
    <property type="evidence" value="ECO:0007669"/>
    <property type="project" value="TreeGrafter"/>
</dbReference>
<reference evidence="14" key="1">
    <citation type="submission" date="2023-02" db="EMBL/GenBank/DDBJ databases">
        <title>Enrichment on poylsaccharides allowed isolation of novel metabolic and taxonomic groups of Haloarchaea.</title>
        <authorList>
            <person name="Sorokin D.Y."/>
            <person name="Elcheninov A.G."/>
            <person name="Khizhniak T.V."/>
            <person name="Kolganova T.V."/>
            <person name="Kublanov I.V."/>
        </authorList>
    </citation>
    <scope>NUCLEOTIDE SEQUENCE</scope>
    <source>
        <strain evidence="13 15">HArc-curdl5-1</strain>
        <strain evidence="14">HArc-curdl7</strain>
    </source>
</reference>
<dbReference type="NCBIfam" id="TIGR00745">
    <property type="entry name" value="apbA_panE"/>
    <property type="match status" value="1"/>
</dbReference>
<dbReference type="SUPFAM" id="SSF51735">
    <property type="entry name" value="NAD(P)-binding Rossmann-fold domains"/>
    <property type="match status" value="1"/>
</dbReference>
<dbReference type="SUPFAM" id="SSF48179">
    <property type="entry name" value="6-phosphogluconate dehydrogenase C-terminal domain-like"/>
    <property type="match status" value="1"/>
</dbReference>
<dbReference type="GO" id="GO:0015937">
    <property type="term" value="P:coenzyme A biosynthetic process"/>
    <property type="evidence" value="ECO:0007669"/>
    <property type="project" value="UniProtKB-KW"/>
</dbReference>
<dbReference type="InterPro" id="IPR008927">
    <property type="entry name" value="6-PGluconate_DH-like_C_sf"/>
</dbReference>
<evidence type="ECO:0000313" key="14">
    <source>
        <dbReference type="EMBL" id="MCU4725743.1"/>
    </source>
</evidence>
<dbReference type="AlphaFoldDB" id="A0AAE3I8M8"/>
<dbReference type="InterPro" id="IPR050838">
    <property type="entry name" value="Ketopantoate_reductase"/>
</dbReference>
<dbReference type="PANTHER" id="PTHR43765:SF2">
    <property type="entry name" value="2-DEHYDROPANTOATE 2-REDUCTASE"/>
    <property type="match status" value="1"/>
</dbReference>
<dbReference type="Pfam" id="PF02558">
    <property type="entry name" value="ApbA"/>
    <property type="match status" value="1"/>
</dbReference>
<dbReference type="EMBL" id="JAOPKD010000001">
    <property type="protein sequence ID" value="MCU4725743.1"/>
    <property type="molecule type" value="Genomic_DNA"/>
</dbReference>
<proteinExistence type="inferred from homology"/>
<dbReference type="EC" id="1.1.1.169" evidence="3 10"/>
<evidence type="ECO:0000259" key="11">
    <source>
        <dbReference type="Pfam" id="PF02558"/>
    </source>
</evidence>
<keyword evidence="6 10" id="KW-0560">Oxidoreductase</keyword>
<evidence type="ECO:0000256" key="5">
    <source>
        <dbReference type="ARBA" id="ARBA00022993"/>
    </source>
</evidence>
<keyword evidence="4 10" id="KW-0521">NADP</keyword>
<feature type="domain" description="Ketopantoate reductase N-terminal" evidence="11">
    <location>
        <begin position="3"/>
        <end position="142"/>
    </location>
</feature>
<feature type="domain" description="Ketopantoate reductase C-terminal" evidence="12">
    <location>
        <begin position="172"/>
        <end position="287"/>
    </location>
</feature>
<dbReference type="Gene3D" id="1.10.1040.10">
    <property type="entry name" value="N-(1-d-carboxylethyl)-l-norvaline Dehydrogenase, domain 2"/>
    <property type="match status" value="1"/>
</dbReference>
<dbReference type="InterPro" id="IPR013328">
    <property type="entry name" value="6PGD_dom2"/>
</dbReference>
<comment type="similarity">
    <text evidence="2 10">Belongs to the ketopantoate reductase family.</text>
</comment>
<evidence type="ECO:0000313" key="16">
    <source>
        <dbReference type="Proteomes" id="UP001209746"/>
    </source>
</evidence>
<evidence type="ECO:0000256" key="1">
    <source>
        <dbReference type="ARBA" id="ARBA00004724"/>
    </source>
</evidence>
<dbReference type="PANTHER" id="PTHR43765">
    <property type="entry name" value="2-DEHYDROPANTOATE 2-REDUCTASE-RELATED"/>
    <property type="match status" value="1"/>
</dbReference>
<evidence type="ECO:0000256" key="8">
    <source>
        <dbReference type="ARBA" id="ARBA00047506"/>
    </source>
</evidence>
<evidence type="ECO:0000256" key="3">
    <source>
        <dbReference type="ARBA" id="ARBA00013014"/>
    </source>
</evidence>
<evidence type="ECO:0000313" key="13">
    <source>
        <dbReference type="EMBL" id="MCU4716652.1"/>
    </source>
</evidence>
<dbReference type="InterPro" id="IPR013752">
    <property type="entry name" value="KPA_reductase"/>
</dbReference>
<dbReference type="RefSeq" id="WP_315907419.1">
    <property type="nucleotide sequence ID" value="NZ_JAOPKC010000001.1"/>
</dbReference>
<comment type="caution">
    <text evidence="14">The sequence shown here is derived from an EMBL/GenBank/DDBJ whole genome shotgun (WGS) entry which is preliminary data.</text>
</comment>
<dbReference type="EMBL" id="JAOPKC010000001">
    <property type="protein sequence ID" value="MCU4716652.1"/>
    <property type="molecule type" value="Genomic_DNA"/>
</dbReference>
<dbReference type="Pfam" id="PF08546">
    <property type="entry name" value="ApbA_C"/>
    <property type="match status" value="1"/>
</dbReference>
<comment type="catalytic activity">
    <reaction evidence="8">
        <text>(R)-pantoate + NADP(+) = 2-dehydropantoate + NADPH + H(+)</text>
        <dbReference type="Rhea" id="RHEA:16233"/>
        <dbReference type="ChEBI" id="CHEBI:11561"/>
        <dbReference type="ChEBI" id="CHEBI:15378"/>
        <dbReference type="ChEBI" id="CHEBI:15980"/>
        <dbReference type="ChEBI" id="CHEBI:57783"/>
        <dbReference type="ChEBI" id="CHEBI:58349"/>
        <dbReference type="EC" id="1.1.1.169"/>
    </reaction>
    <physiologicalReaction direction="right-to-left" evidence="8">
        <dbReference type="Rhea" id="RHEA:16235"/>
    </physiologicalReaction>
</comment>
<comment type="pathway">
    <text evidence="1 10">Cofactor biosynthesis; coenzyme A biosynthesis.</text>
</comment>
<comment type="function">
    <text evidence="10">Catalyzes the NADPH-dependent reduction of ketopantoate into pantoic acid.</text>
</comment>
<dbReference type="GO" id="GO:0015940">
    <property type="term" value="P:pantothenate biosynthetic process"/>
    <property type="evidence" value="ECO:0007669"/>
    <property type="project" value="InterPro"/>
</dbReference>
<dbReference type="InterPro" id="IPR003710">
    <property type="entry name" value="ApbA"/>
</dbReference>
<name>A0AAE3I8M8_9EURY</name>
<dbReference type="Proteomes" id="UP001209746">
    <property type="component" value="Unassembled WGS sequence"/>
</dbReference>
<dbReference type="GO" id="GO:0005737">
    <property type="term" value="C:cytoplasm"/>
    <property type="evidence" value="ECO:0007669"/>
    <property type="project" value="TreeGrafter"/>
</dbReference>
<comment type="catalytic activity">
    <reaction evidence="9">
        <text>(R)-pantoate + NAD(+) = 2-dehydropantoate + NADH + H(+)</text>
        <dbReference type="Rhea" id="RHEA:61292"/>
        <dbReference type="ChEBI" id="CHEBI:11561"/>
        <dbReference type="ChEBI" id="CHEBI:15378"/>
        <dbReference type="ChEBI" id="CHEBI:15980"/>
        <dbReference type="ChEBI" id="CHEBI:57540"/>
        <dbReference type="ChEBI" id="CHEBI:57945"/>
    </reaction>
    <physiologicalReaction direction="right-to-left" evidence="9">
        <dbReference type="Rhea" id="RHEA:61294"/>
    </physiologicalReaction>
</comment>
<dbReference type="Proteomes" id="UP001208186">
    <property type="component" value="Unassembled WGS sequence"/>
</dbReference>
<organism evidence="14 16">
    <name type="scientific">Halapricum hydrolyticum</name>
    <dbReference type="NCBI Taxonomy" id="2979991"/>
    <lineage>
        <taxon>Archaea</taxon>
        <taxon>Methanobacteriati</taxon>
        <taxon>Methanobacteriota</taxon>
        <taxon>Stenosarchaea group</taxon>
        <taxon>Halobacteria</taxon>
        <taxon>Halobacteriales</taxon>
        <taxon>Haloarculaceae</taxon>
        <taxon>Halapricum</taxon>
    </lineage>
</organism>
<evidence type="ECO:0000256" key="9">
    <source>
        <dbReference type="ARBA" id="ARBA00048196"/>
    </source>
</evidence>
<accession>A0AAE3I8M8</accession>
<evidence type="ECO:0000313" key="15">
    <source>
        <dbReference type="Proteomes" id="UP001208186"/>
    </source>
</evidence>